<proteinExistence type="predicted"/>
<sequence>MVFATFCHILGAPADLVEPGLVLGIGAESSASNSSSVNMKLGRWLGLFR</sequence>
<keyword evidence="2" id="KW-1185">Reference proteome</keyword>
<comment type="caution">
    <text evidence="1">The sequence shown here is derived from an EMBL/GenBank/DDBJ whole genome shotgun (WGS) entry which is preliminary data.</text>
</comment>
<evidence type="ECO:0000313" key="1">
    <source>
        <dbReference type="EMBL" id="EFM49285.1"/>
    </source>
</evidence>
<accession>E0DEJ5</accession>
<dbReference type="Proteomes" id="UP000004218">
    <property type="component" value="Unassembled WGS sequence"/>
</dbReference>
<gene>
    <name evidence="1" type="ORF">HMPREF0299_7391</name>
</gene>
<dbReference type="EMBL" id="ACSH02000004">
    <property type="protein sequence ID" value="EFM49285.1"/>
    <property type="molecule type" value="Genomic_DNA"/>
</dbReference>
<dbReference type="AlphaFoldDB" id="E0DEJ5"/>
<reference evidence="1" key="1">
    <citation type="submission" date="2010-08" db="EMBL/GenBank/DDBJ databases">
        <authorList>
            <person name="Harkins D.M."/>
            <person name="Madupu R."/>
            <person name="Durkin A.S."/>
            <person name="Torralba M."/>
            <person name="Methe B."/>
            <person name="Sutton G.G."/>
            <person name="Nelson K.E."/>
        </authorList>
    </citation>
    <scope>NUCLEOTIDE SEQUENCE [LARGE SCALE GENOMIC DNA]</scope>
    <source>
        <strain evidence="1">ATCC 14266</strain>
    </source>
</reference>
<name>E0DEJ5_9CORY</name>
<protein>
    <submittedName>
        <fullName evidence="1">Uncharacterized protein</fullName>
    </submittedName>
</protein>
<organism evidence="1 2">
    <name type="scientific">Corynebacterium matruchotii ATCC 14266</name>
    <dbReference type="NCBI Taxonomy" id="553207"/>
    <lineage>
        <taxon>Bacteria</taxon>
        <taxon>Bacillati</taxon>
        <taxon>Actinomycetota</taxon>
        <taxon>Actinomycetes</taxon>
        <taxon>Mycobacteriales</taxon>
        <taxon>Corynebacteriaceae</taxon>
        <taxon>Corynebacterium</taxon>
    </lineage>
</organism>
<evidence type="ECO:0000313" key="2">
    <source>
        <dbReference type="Proteomes" id="UP000004218"/>
    </source>
</evidence>
<dbReference type="STRING" id="553207.HMPREF0299_7391"/>